<feature type="transmembrane region" description="Helical" evidence="6">
    <location>
        <begin position="108"/>
        <end position="123"/>
    </location>
</feature>
<feature type="transmembrane region" description="Helical" evidence="6">
    <location>
        <begin position="276"/>
        <end position="295"/>
    </location>
</feature>
<organism evidence="7 8">
    <name type="scientific">Rhabdonatronobacter sediminivivens</name>
    <dbReference type="NCBI Taxonomy" id="2743469"/>
    <lineage>
        <taxon>Bacteria</taxon>
        <taxon>Pseudomonadati</taxon>
        <taxon>Pseudomonadota</taxon>
        <taxon>Alphaproteobacteria</taxon>
        <taxon>Rhodobacterales</taxon>
        <taxon>Paracoccaceae</taxon>
        <taxon>Rhabdonatronobacter</taxon>
    </lineage>
</organism>
<gene>
    <name evidence="7" type="ORF">HUK65_05950</name>
</gene>
<reference evidence="7 8" key="1">
    <citation type="journal article" date="2000" name="Arch. Microbiol.">
        <title>Rhodobaca bogoriensis gen. nov. and sp. nov., an alkaliphilic purple nonsulfur bacterium from African Rift Valley soda lakes.</title>
        <authorList>
            <person name="Milford A.D."/>
            <person name="Achenbach L.A."/>
            <person name="Jung D.O."/>
            <person name="Madigan M.T."/>
        </authorList>
    </citation>
    <scope>NUCLEOTIDE SEQUENCE [LARGE SCALE GENOMIC DNA]</scope>
    <source>
        <strain evidence="7 8">2376</strain>
    </source>
</reference>
<feature type="transmembrane region" description="Helical" evidence="6">
    <location>
        <begin position="173"/>
        <end position="203"/>
    </location>
</feature>
<dbReference type="PANTHER" id="PTHR10010">
    <property type="entry name" value="SOLUTE CARRIER FAMILY 34 SODIUM PHOSPHATE , MEMBER 2-RELATED"/>
    <property type="match status" value="1"/>
</dbReference>
<evidence type="ECO:0000256" key="4">
    <source>
        <dbReference type="ARBA" id="ARBA00022989"/>
    </source>
</evidence>
<evidence type="ECO:0000256" key="3">
    <source>
        <dbReference type="ARBA" id="ARBA00022692"/>
    </source>
</evidence>
<evidence type="ECO:0000256" key="6">
    <source>
        <dbReference type="SAM" id="Phobius"/>
    </source>
</evidence>
<sequence>MDILAFLSQLAGATLLLLFAVRMVRTGIERAFGPRFQRLVTSADHPLRAASLGTGLALVLQSSAAVAVLVAGFASSGAVRFGVGIMMVLGADLGSALLIQILTLPLDALVPVLLAVGGLLFLKSERRDLKQAGRIILGVALILIALRFLREAVDPIRDSDLLPALSDWLARDFVTAFLAGAALAFVMHSSVATILMIVTVVAIGALPAQVGLSLVLGANLGSALIPLWLSRGMDAKGRRVLWANLLLRGGMAMALLVPAQLWAVALFDLGLGAGQTLVLVHIGFNLAVLMIGAPLRGGVERLVRLVWPDPPAAHAADVPSHHRSMLDETVLDRPRLALVSLRREVLRIAQLAEEMITPVLSLYARPDKATVQAIRAREQLVNSAFDGARAYGARLAQAKLSKAETRELRELLDYSIALEAAADIVVKNMLALAKEKSDKQLRFSEPGQHELEEMHARVLANLNLASRVLISGDVESARLLLQEKDEMRALHRGTRKQHLKRITAGERTSLHSSDIHLETAHAFKEFNANVATVALPILFREGHLRDTRLTEEFEDAPPDRPEVT</sequence>
<dbReference type="GO" id="GO:0005886">
    <property type="term" value="C:plasma membrane"/>
    <property type="evidence" value="ECO:0007669"/>
    <property type="project" value="UniProtKB-SubCell"/>
</dbReference>
<evidence type="ECO:0000256" key="5">
    <source>
        <dbReference type="ARBA" id="ARBA00023136"/>
    </source>
</evidence>
<feature type="transmembrane region" description="Helical" evidence="6">
    <location>
        <begin position="241"/>
        <end position="264"/>
    </location>
</feature>
<feature type="transmembrane region" description="Helical" evidence="6">
    <location>
        <begin position="210"/>
        <end position="229"/>
    </location>
</feature>
<dbReference type="Proteomes" id="UP000529417">
    <property type="component" value="Unassembled WGS sequence"/>
</dbReference>
<evidence type="ECO:0000313" key="8">
    <source>
        <dbReference type="Proteomes" id="UP000529417"/>
    </source>
</evidence>
<comment type="caution">
    <text evidence="7">The sequence shown here is derived from an EMBL/GenBank/DDBJ whole genome shotgun (WGS) entry which is preliminary data.</text>
</comment>
<keyword evidence="4 6" id="KW-1133">Transmembrane helix</keyword>
<keyword evidence="8" id="KW-1185">Reference proteome</keyword>
<dbReference type="AlphaFoldDB" id="A0A7Z0KXL4"/>
<dbReference type="Pfam" id="PF02690">
    <property type="entry name" value="Na_Pi_cotrans"/>
    <property type="match status" value="2"/>
</dbReference>
<dbReference type="InterPro" id="IPR038078">
    <property type="entry name" value="PhoU-like_sf"/>
</dbReference>
<evidence type="ECO:0000313" key="7">
    <source>
        <dbReference type="EMBL" id="NYS24530.1"/>
    </source>
</evidence>
<keyword evidence="2" id="KW-1003">Cell membrane</keyword>
<dbReference type="GO" id="GO:0005436">
    <property type="term" value="F:sodium:phosphate symporter activity"/>
    <property type="evidence" value="ECO:0007669"/>
    <property type="project" value="InterPro"/>
</dbReference>
<dbReference type="SUPFAM" id="SSF109755">
    <property type="entry name" value="PhoU-like"/>
    <property type="match status" value="1"/>
</dbReference>
<dbReference type="RefSeq" id="WP_179905223.1">
    <property type="nucleotide sequence ID" value="NZ_JACBXS010000008.1"/>
</dbReference>
<protein>
    <submittedName>
        <fullName evidence="7">Na/Pi cotransporter family protein</fullName>
    </submittedName>
</protein>
<keyword evidence="3 6" id="KW-0812">Transmembrane</keyword>
<evidence type="ECO:0000256" key="2">
    <source>
        <dbReference type="ARBA" id="ARBA00022475"/>
    </source>
</evidence>
<evidence type="ECO:0000256" key="1">
    <source>
        <dbReference type="ARBA" id="ARBA00004651"/>
    </source>
</evidence>
<dbReference type="GO" id="GO:0044341">
    <property type="term" value="P:sodium-dependent phosphate transport"/>
    <property type="evidence" value="ECO:0007669"/>
    <property type="project" value="InterPro"/>
</dbReference>
<dbReference type="NCBIfam" id="NF037997">
    <property type="entry name" value="Na_Pi_symport"/>
    <property type="match status" value="1"/>
</dbReference>
<accession>A0A7Z0KXL4</accession>
<dbReference type="PANTHER" id="PTHR10010:SF46">
    <property type="entry name" value="SODIUM-DEPENDENT PHOSPHATE TRANSPORT PROTEIN 2B"/>
    <property type="match status" value="1"/>
</dbReference>
<dbReference type="Gene3D" id="1.20.58.220">
    <property type="entry name" value="Phosphate transport system protein phou homolog 2, domain 2"/>
    <property type="match status" value="1"/>
</dbReference>
<dbReference type="EMBL" id="JACBXS010000008">
    <property type="protein sequence ID" value="NYS24530.1"/>
    <property type="molecule type" value="Genomic_DNA"/>
</dbReference>
<keyword evidence="5 6" id="KW-0472">Membrane</keyword>
<proteinExistence type="predicted"/>
<name>A0A7Z0KXL4_9RHOB</name>
<comment type="subcellular location">
    <subcellularLocation>
        <location evidence="1">Cell membrane</location>
        <topology evidence="1">Multi-pass membrane protein</topology>
    </subcellularLocation>
</comment>
<dbReference type="InterPro" id="IPR003841">
    <property type="entry name" value="Na/Pi_transpt"/>
</dbReference>